<sequence>MHSNFAWLRISPIGVNCARRFVNKLPRPINIESRHNIGYRNHQNIITPTRCTLFSVKNFSRRTPDTANVEYDQLVSGLKDGCMLLIDVRDAYELDKFGRFHQNAINVPLDQLAEAFNMSPEHFKVLYGYDLPELEDNIVFVCRSSERSSSAVEMTIEYGYENAKHFPGGLSEWMKRKASLESSEDVLLCFPLLK</sequence>
<evidence type="ECO:0000259" key="1">
    <source>
        <dbReference type="PROSITE" id="PS50206"/>
    </source>
</evidence>
<proteinExistence type="predicted"/>
<dbReference type="PANTHER" id="PTHR44086">
    <property type="entry name" value="THIOSULFATE SULFURTRANSFERASE RDL2, MITOCHONDRIAL-RELATED"/>
    <property type="match status" value="1"/>
</dbReference>
<dbReference type="Proteomes" id="UP000507470">
    <property type="component" value="Unassembled WGS sequence"/>
</dbReference>
<dbReference type="PANTHER" id="PTHR44086:SF10">
    <property type="entry name" value="THIOSULFATE SULFURTRANSFERASE_RHODANESE-LIKE DOMAIN-CONTAINING PROTEIN 3"/>
    <property type="match status" value="1"/>
</dbReference>
<dbReference type="SUPFAM" id="SSF52821">
    <property type="entry name" value="Rhodanese/Cell cycle control phosphatase"/>
    <property type="match status" value="1"/>
</dbReference>
<name>A0A6J8DYH9_MYTCO</name>
<dbReference type="SMART" id="SM00450">
    <property type="entry name" value="RHOD"/>
    <property type="match status" value="1"/>
</dbReference>
<accession>A0A6J8DYH9</accession>
<dbReference type="Gene3D" id="3.40.250.10">
    <property type="entry name" value="Rhodanese-like domain"/>
    <property type="match status" value="1"/>
</dbReference>
<dbReference type="Pfam" id="PF00581">
    <property type="entry name" value="Rhodanese"/>
    <property type="match status" value="1"/>
</dbReference>
<dbReference type="PROSITE" id="PS50206">
    <property type="entry name" value="RHODANESE_3"/>
    <property type="match status" value="1"/>
</dbReference>
<evidence type="ECO:0000313" key="2">
    <source>
        <dbReference type="EMBL" id="CAC5413200.1"/>
    </source>
</evidence>
<dbReference type="OrthoDB" id="566238at2759"/>
<dbReference type="InterPro" id="IPR001763">
    <property type="entry name" value="Rhodanese-like_dom"/>
</dbReference>
<evidence type="ECO:0000313" key="3">
    <source>
        <dbReference type="Proteomes" id="UP000507470"/>
    </source>
</evidence>
<feature type="domain" description="Rhodanese" evidence="1">
    <location>
        <begin position="84"/>
        <end position="182"/>
    </location>
</feature>
<gene>
    <name evidence="2" type="ORF">MCOR_46118</name>
</gene>
<protein>
    <recommendedName>
        <fullName evidence="1">Rhodanese domain-containing protein</fullName>
    </recommendedName>
</protein>
<reference evidence="2 3" key="1">
    <citation type="submission" date="2020-06" db="EMBL/GenBank/DDBJ databases">
        <authorList>
            <person name="Li R."/>
            <person name="Bekaert M."/>
        </authorList>
    </citation>
    <scope>NUCLEOTIDE SEQUENCE [LARGE SCALE GENOMIC DNA]</scope>
    <source>
        <strain evidence="3">wild</strain>
    </source>
</reference>
<dbReference type="EMBL" id="CACVKT020008128">
    <property type="protein sequence ID" value="CAC5413200.1"/>
    <property type="molecule type" value="Genomic_DNA"/>
</dbReference>
<dbReference type="AlphaFoldDB" id="A0A6J8DYH9"/>
<organism evidence="2 3">
    <name type="scientific">Mytilus coruscus</name>
    <name type="common">Sea mussel</name>
    <dbReference type="NCBI Taxonomy" id="42192"/>
    <lineage>
        <taxon>Eukaryota</taxon>
        <taxon>Metazoa</taxon>
        <taxon>Spiralia</taxon>
        <taxon>Lophotrochozoa</taxon>
        <taxon>Mollusca</taxon>
        <taxon>Bivalvia</taxon>
        <taxon>Autobranchia</taxon>
        <taxon>Pteriomorphia</taxon>
        <taxon>Mytilida</taxon>
        <taxon>Mytiloidea</taxon>
        <taxon>Mytilidae</taxon>
        <taxon>Mytilinae</taxon>
        <taxon>Mytilus</taxon>
    </lineage>
</organism>
<keyword evidence="3" id="KW-1185">Reference proteome</keyword>
<dbReference type="InterPro" id="IPR036873">
    <property type="entry name" value="Rhodanese-like_dom_sf"/>
</dbReference>